<dbReference type="EMBL" id="BBML01000001">
    <property type="protein sequence ID" value="GAK95555.1"/>
    <property type="molecule type" value="Genomic_DNA"/>
</dbReference>
<name>A0A090PXS9_9FLAO</name>
<proteinExistence type="predicted"/>
<dbReference type="SUPFAM" id="SSF49464">
    <property type="entry name" value="Carboxypeptidase regulatory domain-like"/>
    <property type="match status" value="1"/>
</dbReference>
<dbReference type="Proteomes" id="UP000029221">
    <property type="component" value="Unassembled WGS sequence"/>
</dbReference>
<dbReference type="RefSeq" id="WP_042276106.1">
    <property type="nucleotide sequence ID" value="NZ_BBML01000001.1"/>
</dbReference>
<dbReference type="Gene3D" id="2.60.40.1120">
    <property type="entry name" value="Carboxypeptidase-like, regulatory domain"/>
    <property type="match status" value="1"/>
</dbReference>
<dbReference type="STRING" id="319236.BST91_00025"/>
<evidence type="ECO:0008006" key="3">
    <source>
        <dbReference type="Google" id="ProtNLM"/>
    </source>
</evidence>
<keyword evidence="2" id="KW-1185">Reference proteome</keyword>
<organism evidence="1 2">
    <name type="scientific">Nonlabens tegetincola</name>
    <dbReference type="NCBI Taxonomy" id="323273"/>
    <lineage>
        <taxon>Bacteria</taxon>
        <taxon>Pseudomonadati</taxon>
        <taxon>Bacteroidota</taxon>
        <taxon>Flavobacteriia</taxon>
        <taxon>Flavobacteriales</taxon>
        <taxon>Flavobacteriaceae</taxon>
        <taxon>Nonlabens</taxon>
    </lineage>
</organism>
<dbReference type="AlphaFoldDB" id="A0A090PXS9"/>
<gene>
    <name evidence="1" type="ORF">JCM19294_2337</name>
</gene>
<dbReference type="eggNOG" id="ENOG5032BVB">
    <property type="taxonomic scope" value="Bacteria"/>
</dbReference>
<dbReference type="Pfam" id="PF13715">
    <property type="entry name" value="CarbopepD_reg_2"/>
    <property type="match status" value="1"/>
</dbReference>
<sequence length="306" mass="35225">MKAIINIGLLLFSVLLWSQNNRTQIEGKILSATEEPLSGITIFNNNSIDGTVTNDDGIFYLNVKAGDKLTLRAVQYEPLTLVVTEQTVEDKKATIQLRQGVNVLDEVVINESLMLIDVKEVTNVDPKIDEVSEFNVRTRAVDRIDNTFSDRQRQPEEYAIRHEAMAQSMPRFNMFNLVGLLGAVVLNSTLSALDLNSGPVEEKKEFDVILIKNKYQTKFLTEFLKLEEKYLYEFMYYAKDRGLNEEMFSKQNELDLLQFLNMTATEFKRKKNLPDYYPTESTRETNIQVDSMDTDSLKMKETIKKQ</sequence>
<evidence type="ECO:0000313" key="2">
    <source>
        <dbReference type="Proteomes" id="UP000029221"/>
    </source>
</evidence>
<reference evidence="1" key="1">
    <citation type="journal article" date="2014" name="Genome Announc.">
        <title>Draft Genome Sequences of Marine Flavobacterium Nonlabens Strains NR17, NR24, NR27, NR32, NR33, and Ara13.</title>
        <authorList>
            <person name="Nakanishi M."/>
            <person name="Meirelles P."/>
            <person name="Suzuki R."/>
            <person name="Takatani N."/>
            <person name="Mino S."/>
            <person name="Suda W."/>
            <person name="Oshima K."/>
            <person name="Hattori M."/>
            <person name="Ohkuma M."/>
            <person name="Hosokawa M."/>
            <person name="Miyashita K."/>
            <person name="Thompson F.L."/>
            <person name="Niwa A."/>
            <person name="Sawabe T."/>
            <person name="Sawabe T."/>
        </authorList>
    </citation>
    <scope>NUCLEOTIDE SEQUENCE [LARGE SCALE GENOMIC DNA]</scope>
    <source>
        <strain evidence="1">JCM 19294</strain>
    </source>
</reference>
<protein>
    <recommendedName>
        <fullName evidence="3">TonB-dependent receptor</fullName>
    </recommendedName>
</protein>
<evidence type="ECO:0000313" key="1">
    <source>
        <dbReference type="EMBL" id="GAK95555.1"/>
    </source>
</evidence>
<accession>A0A090PXS9</accession>
<comment type="caution">
    <text evidence="1">The sequence shown here is derived from an EMBL/GenBank/DDBJ whole genome shotgun (WGS) entry which is preliminary data.</text>
</comment>
<dbReference type="InterPro" id="IPR008969">
    <property type="entry name" value="CarboxyPept-like_regulatory"/>
</dbReference>